<evidence type="ECO:0000313" key="4">
    <source>
        <dbReference type="Proteomes" id="UP000253250"/>
    </source>
</evidence>
<dbReference type="PANTHER" id="PTHR43630">
    <property type="entry name" value="POLY-BETA-1,6-N-ACETYL-D-GLUCOSAMINE SYNTHASE"/>
    <property type="match status" value="1"/>
</dbReference>
<reference evidence="3 4" key="1">
    <citation type="submission" date="2018-02" db="EMBL/GenBank/DDBJ databases">
        <title>Insights into the biology of acidophilic members of the Acidiferrobacteraceae family derived from comparative genomic analyses.</title>
        <authorList>
            <person name="Issotta F."/>
            <person name="Thyssen C."/>
            <person name="Mena C."/>
            <person name="Moya A."/>
            <person name="Bellenberg S."/>
            <person name="Sproer C."/>
            <person name="Covarrubias P.C."/>
            <person name="Sand W."/>
            <person name="Quatrini R."/>
            <person name="Vera M."/>
        </authorList>
    </citation>
    <scope>NUCLEOTIDE SEQUENCE [LARGE SCALE GENOMIC DNA]</scope>
    <source>
        <strain evidence="4">m-1</strain>
    </source>
</reference>
<protein>
    <submittedName>
        <fullName evidence="3">LPS biosynthesis protein</fullName>
    </submittedName>
</protein>
<dbReference type="CDD" id="cd02511">
    <property type="entry name" value="Beta4Glucosyltransferase"/>
    <property type="match status" value="1"/>
</dbReference>
<gene>
    <name evidence="3" type="ORF">C4900_00215</name>
</gene>
<keyword evidence="4" id="KW-1185">Reference proteome</keyword>
<evidence type="ECO:0000313" key="3">
    <source>
        <dbReference type="EMBL" id="RCN58265.1"/>
    </source>
</evidence>
<accession>A0A368HJR9</accession>
<feature type="domain" description="Glycosyltransferase 2-like" evidence="2">
    <location>
        <begin position="4"/>
        <end position="122"/>
    </location>
</feature>
<evidence type="ECO:0000259" key="2">
    <source>
        <dbReference type="Pfam" id="PF00535"/>
    </source>
</evidence>
<dbReference type="Gene3D" id="3.90.550.10">
    <property type="entry name" value="Spore Coat Polysaccharide Biosynthesis Protein SpsA, Chain A"/>
    <property type="match status" value="1"/>
</dbReference>
<dbReference type="RefSeq" id="WP_114282082.1">
    <property type="nucleotide sequence ID" value="NZ_PSYR01000001.1"/>
</dbReference>
<name>A0A368HJR9_9GAMM</name>
<sequence length="255" mass="28728">MSLSVIVITHNEEDMIERCLASVAWADEIIVLDSGSTDRTVAFCRQRGARVVETDWPGFGPQKNRALDHATGAWVLSLDADEYLTQEAQAEIQAVLASGPQADAFRMPRLSSYCGRFMRHGGWYPDYVTRLFRRGRARFSDDLVHERLLVSGPVATLREPLRHETYRDLEEVLRKVDHYSAAGAAMAAQGGQRGGVMLALAHGLWSFVRTYFVRRGLLDGPEGLMLAISNAETTYYKYMKLWLLRKQRGRADESS</sequence>
<comment type="similarity">
    <text evidence="1">Belongs to the glycosyltransferase 2 family. WaaE/KdtX subfamily.</text>
</comment>
<dbReference type="PANTHER" id="PTHR43630:SF2">
    <property type="entry name" value="GLYCOSYLTRANSFERASE"/>
    <property type="match status" value="1"/>
</dbReference>
<dbReference type="InterPro" id="IPR001173">
    <property type="entry name" value="Glyco_trans_2-like"/>
</dbReference>
<dbReference type="OrthoDB" id="9815923at2"/>
<proteinExistence type="inferred from homology"/>
<dbReference type="AlphaFoldDB" id="A0A368HJR9"/>
<dbReference type="InterPro" id="IPR029044">
    <property type="entry name" value="Nucleotide-diphossugar_trans"/>
</dbReference>
<comment type="caution">
    <text evidence="3">The sequence shown here is derived from an EMBL/GenBank/DDBJ whole genome shotgun (WGS) entry which is preliminary data.</text>
</comment>
<organism evidence="3 4">
    <name type="scientific">Acidiferrobacter thiooxydans</name>
    <dbReference type="NCBI Taxonomy" id="163359"/>
    <lineage>
        <taxon>Bacteria</taxon>
        <taxon>Pseudomonadati</taxon>
        <taxon>Pseudomonadota</taxon>
        <taxon>Gammaproteobacteria</taxon>
        <taxon>Acidiferrobacterales</taxon>
        <taxon>Acidiferrobacteraceae</taxon>
        <taxon>Acidiferrobacter</taxon>
    </lineage>
</organism>
<dbReference type="EMBL" id="PSYR01000001">
    <property type="protein sequence ID" value="RCN58265.1"/>
    <property type="molecule type" value="Genomic_DNA"/>
</dbReference>
<dbReference type="Proteomes" id="UP000253250">
    <property type="component" value="Unassembled WGS sequence"/>
</dbReference>
<evidence type="ECO:0000256" key="1">
    <source>
        <dbReference type="ARBA" id="ARBA00038494"/>
    </source>
</evidence>
<dbReference type="Pfam" id="PF00535">
    <property type="entry name" value="Glycos_transf_2"/>
    <property type="match status" value="1"/>
</dbReference>
<dbReference type="SUPFAM" id="SSF53448">
    <property type="entry name" value="Nucleotide-diphospho-sugar transferases"/>
    <property type="match status" value="1"/>
</dbReference>